<dbReference type="InParanoid" id="A0A1D3D8H9"/>
<dbReference type="VEuPathDB" id="ToxoDB:cyc_00508"/>
<proteinExistence type="predicted"/>
<dbReference type="AlphaFoldDB" id="A0A1D3D8H9"/>
<comment type="caution">
    <text evidence="2">The sequence shown here is derived from an EMBL/GenBank/DDBJ whole genome shotgun (WGS) entry which is preliminary data.</text>
</comment>
<feature type="compositionally biased region" description="Pro residues" evidence="1">
    <location>
        <begin position="14"/>
        <end position="26"/>
    </location>
</feature>
<name>A0A1D3D8H9_9EIME</name>
<keyword evidence="3" id="KW-1185">Reference proteome</keyword>
<feature type="region of interest" description="Disordered" evidence="1">
    <location>
        <begin position="1"/>
        <end position="27"/>
    </location>
</feature>
<dbReference type="Proteomes" id="UP000095192">
    <property type="component" value="Unassembled WGS sequence"/>
</dbReference>
<protein>
    <submittedName>
        <fullName evidence="2">Uncharacterized protein</fullName>
    </submittedName>
</protein>
<evidence type="ECO:0000313" key="2">
    <source>
        <dbReference type="EMBL" id="OEH79767.1"/>
    </source>
</evidence>
<accession>A0A1D3D8H9</accession>
<organism evidence="2 3">
    <name type="scientific">Cyclospora cayetanensis</name>
    <dbReference type="NCBI Taxonomy" id="88456"/>
    <lineage>
        <taxon>Eukaryota</taxon>
        <taxon>Sar</taxon>
        <taxon>Alveolata</taxon>
        <taxon>Apicomplexa</taxon>
        <taxon>Conoidasida</taxon>
        <taxon>Coccidia</taxon>
        <taxon>Eucoccidiorida</taxon>
        <taxon>Eimeriorina</taxon>
        <taxon>Eimeriidae</taxon>
        <taxon>Cyclospora</taxon>
    </lineage>
</organism>
<dbReference type="EMBL" id="JROU02000284">
    <property type="protein sequence ID" value="OEH79767.1"/>
    <property type="molecule type" value="Genomic_DNA"/>
</dbReference>
<evidence type="ECO:0000313" key="3">
    <source>
        <dbReference type="Proteomes" id="UP000095192"/>
    </source>
</evidence>
<reference evidence="2 3" key="1">
    <citation type="journal article" date="2016" name="BMC Genomics">
        <title>Comparative genomics reveals Cyclospora cayetanensis possesses coccidia-like metabolism and invasion components but unique surface antigens.</title>
        <authorList>
            <person name="Liu S."/>
            <person name="Wang L."/>
            <person name="Zheng H."/>
            <person name="Xu Z."/>
            <person name="Roellig D.M."/>
            <person name="Li N."/>
            <person name="Frace M.A."/>
            <person name="Tang K."/>
            <person name="Arrowood M.J."/>
            <person name="Moss D.M."/>
            <person name="Zhang L."/>
            <person name="Feng Y."/>
            <person name="Xiao L."/>
        </authorList>
    </citation>
    <scope>NUCLEOTIDE SEQUENCE [LARGE SCALE GENOMIC DNA]</scope>
    <source>
        <strain evidence="2 3">CHN_HEN01</strain>
    </source>
</reference>
<sequence length="168" mass="18754">MRQKAEEAARGIPPLQPQQPSVPLPIHPTLLAPQQLQQRHEPSLSSSADCCCSLLEASSLPELQQQLLLQTPRQILLQRWLSGAPERHCRQLCLLPLQLLLPCLQKKPLEGRAGCLPESSEKILREELLSAGFALQPSTAEDHPQHPFHPSRQLPACARLLQDVLQVY</sequence>
<gene>
    <name evidence="2" type="ORF">cyc_00508</name>
</gene>
<evidence type="ECO:0000256" key="1">
    <source>
        <dbReference type="SAM" id="MobiDB-lite"/>
    </source>
</evidence>